<dbReference type="GO" id="GO:0009307">
    <property type="term" value="P:DNA restriction-modification system"/>
    <property type="evidence" value="ECO:0007669"/>
    <property type="project" value="InterPro"/>
</dbReference>
<dbReference type="AlphaFoldDB" id="A0A899NE09"/>
<reference evidence="5" key="1">
    <citation type="journal article" name="Environ. Pollut.">
        <title>Investigating the effects of municipal and hospital wastewaters on horizontal gene transfer.</title>
        <authorList>
            <person name="Hutinel M."/>
            <person name="Fick J."/>
            <person name="Larsson D.G.J."/>
            <person name="Flach C.F."/>
        </authorList>
    </citation>
    <scope>NUCLEOTIDE SEQUENCE</scope>
    <source>
        <strain evidence="5">CV601</strain>
    </source>
</reference>
<dbReference type="InterPro" id="IPR001387">
    <property type="entry name" value="Cro/C1-type_HTH"/>
</dbReference>
<dbReference type="Gene3D" id="1.10.260.40">
    <property type="entry name" value="lambda repressor-like DNA-binding domains"/>
    <property type="match status" value="1"/>
</dbReference>
<dbReference type="InterPro" id="IPR029063">
    <property type="entry name" value="SAM-dependent_MTases_sf"/>
</dbReference>
<name>A0A899NE09_ECOLX</name>
<gene>
    <name evidence="5" type="ORF">LDMDHDEC_00471</name>
</gene>
<evidence type="ECO:0000313" key="5">
    <source>
        <dbReference type="EMBL" id="QSM61647.1"/>
    </source>
</evidence>
<accession>A0A899NE09</accession>
<dbReference type="SMART" id="SM00530">
    <property type="entry name" value="HTH_XRE"/>
    <property type="match status" value="1"/>
</dbReference>
<dbReference type="SUPFAM" id="SSF47413">
    <property type="entry name" value="lambda repressor-like DNA-binding domains"/>
    <property type="match status" value="1"/>
</dbReference>
<dbReference type="Gene3D" id="3.40.50.150">
    <property type="entry name" value="Vaccinia Virus protein VP39"/>
    <property type="match status" value="1"/>
</dbReference>
<dbReference type="Pfam" id="PF01381">
    <property type="entry name" value="HTH_3"/>
    <property type="match status" value="1"/>
</dbReference>
<dbReference type="RefSeq" id="WP_209279646.1">
    <property type="nucleotide sequence ID" value="NZ_MW574942.1"/>
</dbReference>
<evidence type="ECO:0000259" key="4">
    <source>
        <dbReference type="PROSITE" id="PS50943"/>
    </source>
</evidence>
<keyword evidence="3" id="KW-0949">S-adenosyl-L-methionine</keyword>
<sequence>MDIFDYRTKNNLTQQELAKILGVSNITISKWENGIVKPSQKFLQKLNSSENKKVLAVRPFRPIQYLGSKLKLLNEIEMLTQKVAINENFCDLFSGSGVVSHYMSHQYNIVACDIQNYSSILCSALIKESNFNLENINNIIDKIKEQYSNLPEEIRLLINYEKKLLEDSTEHNTELLINFSRNASLYINKVNPTQLCHSDKYLEKIISDVIVCKEYEFYQIFNLYGGVYFSYEQSIFLDLIRQYIENSNYDVNSKRMLIACLLSSASDIVNTVGKQFAQPMKITDKAGNIKKLQFNRTVQNKQLNVLEKFSDAFISFNDAQKNTCSNEHKIFCCDVFQFLDEYKGEIGCFYADPPYTIDHYSRFYHVLETIALYDNPSFSWMKKKGKLEIMNGLYRTDRYQSEFSVPSLAPHAFEKLFDKCSKFNAPLILSYSPFNEQNNDRPRLLTQHEIEKLALKYYSKVTIVEVSDHKHRKLHSTNKNIEEIQTGEIFIICEMM</sequence>
<dbReference type="CDD" id="cd00093">
    <property type="entry name" value="HTH_XRE"/>
    <property type="match status" value="1"/>
</dbReference>
<organism evidence="5">
    <name type="scientific">Escherichia coli</name>
    <dbReference type="NCBI Taxonomy" id="562"/>
    <lineage>
        <taxon>Bacteria</taxon>
        <taxon>Pseudomonadati</taxon>
        <taxon>Pseudomonadota</taxon>
        <taxon>Gammaproteobacteria</taxon>
        <taxon>Enterobacterales</taxon>
        <taxon>Enterobacteriaceae</taxon>
        <taxon>Escherichia</taxon>
    </lineage>
</organism>
<evidence type="ECO:0000256" key="1">
    <source>
        <dbReference type="ARBA" id="ARBA00022603"/>
    </source>
</evidence>
<dbReference type="GO" id="GO:0009007">
    <property type="term" value="F:site-specific DNA-methyltransferase (adenine-specific) activity"/>
    <property type="evidence" value="ECO:0007669"/>
    <property type="project" value="UniProtKB-EC"/>
</dbReference>
<proteinExistence type="predicted"/>
<evidence type="ECO:0000256" key="2">
    <source>
        <dbReference type="ARBA" id="ARBA00022679"/>
    </source>
</evidence>
<dbReference type="GO" id="GO:0032259">
    <property type="term" value="P:methylation"/>
    <property type="evidence" value="ECO:0007669"/>
    <property type="project" value="UniProtKB-KW"/>
</dbReference>
<evidence type="ECO:0000256" key="3">
    <source>
        <dbReference type="ARBA" id="ARBA00022691"/>
    </source>
</evidence>
<keyword evidence="2" id="KW-0808">Transferase</keyword>
<dbReference type="SUPFAM" id="SSF53335">
    <property type="entry name" value="S-adenosyl-L-methionine-dependent methyltransferases"/>
    <property type="match status" value="1"/>
</dbReference>
<dbReference type="Pfam" id="PF02086">
    <property type="entry name" value="MethyltransfD12"/>
    <property type="match status" value="2"/>
</dbReference>
<geneLocation type="plasmid" evidence="5">
    <name>pTE_T100_3</name>
</geneLocation>
<keyword evidence="5" id="KW-0614">Plasmid</keyword>
<feature type="domain" description="HTH cro/C1-type" evidence="4">
    <location>
        <begin position="6"/>
        <end position="46"/>
    </location>
</feature>
<dbReference type="EMBL" id="MW574942">
    <property type="protein sequence ID" value="QSM61647.1"/>
    <property type="molecule type" value="Genomic_DNA"/>
</dbReference>
<protein>
    <recommendedName>
        <fullName evidence="4">HTH cro/C1-type domain-containing protein</fullName>
    </recommendedName>
</protein>
<dbReference type="PROSITE" id="PS50943">
    <property type="entry name" value="HTH_CROC1"/>
    <property type="match status" value="1"/>
</dbReference>
<dbReference type="InterPro" id="IPR012327">
    <property type="entry name" value="MeTrfase_D12"/>
</dbReference>
<dbReference type="GO" id="GO:0003677">
    <property type="term" value="F:DNA binding"/>
    <property type="evidence" value="ECO:0007669"/>
    <property type="project" value="InterPro"/>
</dbReference>
<keyword evidence="1" id="KW-0489">Methyltransferase</keyword>
<dbReference type="InterPro" id="IPR010982">
    <property type="entry name" value="Lambda_DNA-bd_dom_sf"/>
</dbReference>